<evidence type="ECO:0000313" key="3">
    <source>
        <dbReference type="EMBL" id="GAK76398.1"/>
    </source>
</evidence>
<dbReference type="Pfam" id="PF02469">
    <property type="entry name" value="Fasciclin"/>
    <property type="match status" value="1"/>
</dbReference>
<protein>
    <submittedName>
        <fullName evidence="3">Secreted and surface protein containingfasciclin-like repeats</fullName>
    </submittedName>
</protein>
<dbReference type="InterPro" id="IPR036378">
    <property type="entry name" value="FAS1_dom_sf"/>
</dbReference>
<dbReference type="Proteomes" id="UP000028980">
    <property type="component" value="Unassembled WGS sequence"/>
</dbReference>
<dbReference type="AlphaFoldDB" id="A0A081DBV2"/>
<dbReference type="Gene3D" id="2.30.180.10">
    <property type="entry name" value="FAS1 domain"/>
    <property type="match status" value="1"/>
</dbReference>
<feature type="domain" description="FAS1" evidence="2">
    <location>
        <begin position="49"/>
        <end position="193"/>
    </location>
</feature>
<dbReference type="FunFam" id="2.30.180.10:FF:000014">
    <property type="entry name" value="Stabilin 1"/>
    <property type="match status" value="1"/>
</dbReference>
<keyword evidence="1" id="KW-0732">Signal</keyword>
<name>A0A081DBV2_NONUL</name>
<organism evidence="3 4">
    <name type="scientific">Nonlabens ulvanivorans</name>
    <name type="common">Persicivirga ulvanivorans</name>
    <dbReference type="NCBI Taxonomy" id="906888"/>
    <lineage>
        <taxon>Bacteria</taxon>
        <taxon>Pseudomonadati</taxon>
        <taxon>Bacteroidota</taxon>
        <taxon>Flavobacteriia</taxon>
        <taxon>Flavobacteriales</taxon>
        <taxon>Flavobacteriaceae</taxon>
        <taxon>Nonlabens</taxon>
    </lineage>
</organism>
<evidence type="ECO:0000259" key="2">
    <source>
        <dbReference type="PROSITE" id="PS50213"/>
    </source>
</evidence>
<evidence type="ECO:0000313" key="4">
    <source>
        <dbReference type="Proteomes" id="UP000028980"/>
    </source>
</evidence>
<sequence>MKMKLTNLFTALFFLGLALSVNAQSDQQLASASLAHTAVLQPSTSPVMSDDIIGVAASDKRFATLVAAVKAADLVETLQGDGPFTVFAPTNSAFDKLPKGTIATLLKEENKNKIASILAYHVIPGEWTAAKIIANIESNGGGFMATTVQGQPIYASLVDGKVVLQDANGGSSTITVTDIEATNGVIHAIDTVVLPKE</sequence>
<dbReference type="PANTHER" id="PTHR10900">
    <property type="entry name" value="PERIOSTIN-RELATED"/>
    <property type="match status" value="1"/>
</dbReference>
<gene>
    <name evidence="3" type="ORF">JCM19296_1995</name>
</gene>
<dbReference type="PANTHER" id="PTHR10900:SF77">
    <property type="entry name" value="FI19380P1"/>
    <property type="match status" value="1"/>
</dbReference>
<dbReference type="PROSITE" id="PS50213">
    <property type="entry name" value="FAS1"/>
    <property type="match status" value="1"/>
</dbReference>
<comment type="caution">
    <text evidence="3">The sequence shown here is derived from an EMBL/GenBank/DDBJ whole genome shotgun (WGS) entry which is preliminary data.</text>
</comment>
<dbReference type="EMBL" id="BBLG01000004">
    <property type="protein sequence ID" value="GAK76398.1"/>
    <property type="molecule type" value="Genomic_DNA"/>
</dbReference>
<reference evidence="3 4" key="1">
    <citation type="journal article" date="2014" name="Genome Announc.">
        <title>Draft Genome Sequences of Marine Flavobacterium Nonlabens Strains NR17, NR24, NR27, NR32, NR33, and Ara13.</title>
        <authorList>
            <person name="Nakanishi M."/>
            <person name="Meirelles P."/>
            <person name="Suzuki R."/>
            <person name="Takatani N."/>
            <person name="Mino S."/>
            <person name="Suda W."/>
            <person name="Oshima K."/>
            <person name="Hattori M."/>
            <person name="Ohkuma M."/>
            <person name="Hosokawa M."/>
            <person name="Miyashita K."/>
            <person name="Thompson F.L."/>
            <person name="Niwa A."/>
            <person name="Sawabe T."/>
            <person name="Sawabe T."/>
        </authorList>
    </citation>
    <scope>NUCLEOTIDE SEQUENCE [LARGE SCALE GENOMIC DNA]</scope>
    <source>
        <strain evidence="4">JCM19296</strain>
    </source>
</reference>
<dbReference type="SUPFAM" id="SSF82153">
    <property type="entry name" value="FAS1 domain"/>
    <property type="match status" value="1"/>
</dbReference>
<feature type="signal peptide" evidence="1">
    <location>
        <begin position="1"/>
        <end position="23"/>
    </location>
</feature>
<proteinExistence type="predicted"/>
<feature type="chain" id="PRO_5001756673" evidence="1">
    <location>
        <begin position="24"/>
        <end position="197"/>
    </location>
</feature>
<evidence type="ECO:0000256" key="1">
    <source>
        <dbReference type="SAM" id="SignalP"/>
    </source>
</evidence>
<dbReference type="InterPro" id="IPR000782">
    <property type="entry name" value="FAS1_domain"/>
</dbReference>
<dbReference type="InterPro" id="IPR050904">
    <property type="entry name" value="Adhesion/Biosynth-related"/>
</dbReference>
<dbReference type="GO" id="GO:0005615">
    <property type="term" value="C:extracellular space"/>
    <property type="evidence" value="ECO:0007669"/>
    <property type="project" value="TreeGrafter"/>
</dbReference>
<accession>A0A081DBV2</accession>
<dbReference type="SMART" id="SM00554">
    <property type="entry name" value="FAS1"/>
    <property type="match status" value="1"/>
</dbReference>